<dbReference type="EMBL" id="ANOH01000088">
    <property type="protein sequence ID" value="EMI57514.1"/>
    <property type="molecule type" value="Genomic_DNA"/>
</dbReference>
<sequence>MKISDTNNLIGFTVSAILEFGFPVAKHLSRTAISKGITMNVMKYALLSMSLMIHVGCSQKTPVNERPAQIDNLQSSVDNSHDHSVAGHAHGAGPHDGTIVDWGGGKYHVEFTVDHDKQEGTAYILGPDEKTPTPITAEEIQLAITDPAMEVTLKAAPQEGDPEGSASRYIGNHEKLGVVQEYAGTITGLIDDTPYSGDFAEVAHDH</sequence>
<evidence type="ECO:0000313" key="3">
    <source>
        <dbReference type="Proteomes" id="UP000011885"/>
    </source>
</evidence>
<reference evidence="2 3" key="1">
    <citation type="journal article" date="2013" name="Mar. Genomics">
        <title>Expression of sulfatases in Rhodopirellula baltica and the diversity of sulfatases in the genus Rhodopirellula.</title>
        <authorList>
            <person name="Wegner C.E."/>
            <person name="Richter-Heitmann T."/>
            <person name="Klindworth A."/>
            <person name="Klockow C."/>
            <person name="Richter M."/>
            <person name="Achstetter T."/>
            <person name="Glockner F.O."/>
            <person name="Harder J."/>
        </authorList>
    </citation>
    <scope>NUCLEOTIDE SEQUENCE [LARGE SCALE GENOMIC DNA]</scope>
    <source>
        <strain evidence="2 3">SM41</strain>
    </source>
</reference>
<comment type="caution">
    <text evidence="2">The sequence shown here is derived from an EMBL/GenBank/DDBJ whole genome shotgun (WGS) entry which is preliminary data.</text>
</comment>
<name>M5U8A6_9BACT</name>
<dbReference type="PATRIC" id="fig|1263870.3.peg.1148"/>
<protein>
    <submittedName>
        <fullName evidence="2">Uncharacterized protein</fullName>
    </submittedName>
</protein>
<evidence type="ECO:0000256" key="1">
    <source>
        <dbReference type="SAM" id="MobiDB-lite"/>
    </source>
</evidence>
<accession>M5U8A6</accession>
<proteinExistence type="predicted"/>
<gene>
    <name evidence="2" type="ORF">RSSM_01058</name>
</gene>
<keyword evidence="3" id="KW-1185">Reference proteome</keyword>
<evidence type="ECO:0000313" key="2">
    <source>
        <dbReference type="EMBL" id="EMI57514.1"/>
    </source>
</evidence>
<dbReference type="Proteomes" id="UP000011885">
    <property type="component" value="Unassembled WGS sequence"/>
</dbReference>
<feature type="region of interest" description="Disordered" evidence="1">
    <location>
        <begin position="76"/>
        <end position="95"/>
    </location>
</feature>
<organism evidence="2 3">
    <name type="scientific">Rhodopirellula sallentina SM41</name>
    <dbReference type="NCBI Taxonomy" id="1263870"/>
    <lineage>
        <taxon>Bacteria</taxon>
        <taxon>Pseudomonadati</taxon>
        <taxon>Planctomycetota</taxon>
        <taxon>Planctomycetia</taxon>
        <taxon>Pirellulales</taxon>
        <taxon>Pirellulaceae</taxon>
        <taxon>Rhodopirellula</taxon>
    </lineage>
</organism>
<dbReference type="AlphaFoldDB" id="M5U8A6"/>